<gene>
    <name evidence="6" type="ORF">GCM10007301_46840</name>
</gene>
<dbReference type="RefSeq" id="WP_244644623.1">
    <property type="nucleotide sequence ID" value="NZ_BMCT01000008.1"/>
</dbReference>
<dbReference type="FunFam" id="1.10.10.60:FF:000141">
    <property type="entry name" value="TetR family transcriptional regulator"/>
    <property type="match status" value="1"/>
</dbReference>
<accession>A0A917CCX6</accession>
<dbReference type="Proteomes" id="UP000606044">
    <property type="component" value="Unassembled WGS sequence"/>
</dbReference>
<keyword evidence="7" id="KW-1185">Reference proteome</keyword>
<protein>
    <submittedName>
        <fullName evidence="6">Transcriptional regulator</fullName>
    </submittedName>
</protein>
<dbReference type="Pfam" id="PF14246">
    <property type="entry name" value="TetR_C_7"/>
    <property type="match status" value="1"/>
</dbReference>
<proteinExistence type="predicted"/>
<reference evidence="6" key="1">
    <citation type="journal article" date="2014" name="Int. J. Syst. Evol. Microbiol.">
        <title>Complete genome sequence of Corynebacterium casei LMG S-19264T (=DSM 44701T), isolated from a smear-ripened cheese.</title>
        <authorList>
            <consortium name="US DOE Joint Genome Institute (JGI-PGF)"/>
            <person name="Walter F."/>
            <person name="Albersmeier A."/>
            <person name="Kalinowski J."/>
            <person name="Ruckert C."/>
        </authorList>
    </citation>
    <scope>NUCLEOTIDE SEQUENCE</scope>
    <source>
        <strain evidence="6">CCM 7897</strain>
    </source>
</reference>
<organism evidence="6 7">
    <name type="scientific">Azorhizobium oxalatiphilum</name>
    <dbReference type="NCBI Taxonomy" id="980631"/>
    <lineage>
        <taxon>Bacteria</taxon>
        <taxon>Pseudomonadati</taxon>
        <taxon>Pseudomonadota</taxon>
        <taxon>Alphaproteobacteria</taxon>
        <taxon>Hyphomicrobiales</taxon>
        <taxon>Xanthobacteraceae</taxon>
        <taxon>Azorhizobium</taxon>
    </lineage>
</organism>
<keyword evidence="1" id="KW-0805">Transcription regulation</keyword>
<evidence type="ECO:0000256" key="3">
    <source>
        <dbReference type="ARBA" id="ARBA00023163"/>
    </source>
</evidence>
<evidence type="ECO:0000313" key="7">
    <source>
        <dbReference type="Proteomes" id="UP000606044"/>
    </source>
</evidence>
<evidence type="ECO:0000256" key="4">
    <source>
        <dbReference type="PROSITE-ProRule" id="PRU00335"/>
    </source>
</evidence>
<dbReference type="PRINTS" id="PR00455">
    <property type="entry name" value="HTHTETR"/>
</dbReference>
<dbReference type="InterPro" id="IPR009057">
    <property type="entry name" value="Homeodomain-like_sf"/>
</dbReference>
<dbReference type="InterPro" id="IPR050109">
    <property type="entry name" value="HTH-type_TetR-like_transc_reg"/>
</dbReference>
<keyword evidence="2 4" id="KW-0238">DNA-binding</keyword>
<dbReference type="Pfam" id="PF00440">
    <property type="entry name" value="TetR_N"/>
    <property type="match status" value="1"/>
</dbReference>
<dbReference type="GO" id="GO:0000976">
    <property type="term" value="F:transcription cis-regulatory region binding"/>
    <property type="evidence" value="ECO:0007669"/>
    <property type="project" value="TreeGrafter"/>
</dbReference>
<evidence type="ECO:0000313" key="6">
    <source>
        <dbReference type="EMBL" id="GGF81338.1"/>
    </source>
</evidence>
<evidence type="ECO:0000259" key="5">
    <source>
        <dbReference type="PROSITE" id="PS50977"/>
    </source>
</evidence>
<comment type="caution">
    <text evidence="6">The sequence shown here is derived from an EMBL/GenBank/DDBJ whole genome shotgun (WGS) entry which is preliminary data.</text>
</comment>
<evidence type="ECO:0000256" key="2">
    <source>
        <dbReference type="ARBA" id="ARBA00023125"/>
    </source>
</evidence>
<dbReference type="InterPro" id="IPR001647">
    <property type="entry name" value="HTH_TetR"/>
</dbReference>
<evidence type="ECO:0000256" key="1">
    <source>
        <dbReference type="ARBA" id="ARBA00023015"/>
    </source>
</evidence>
<dbReference type="Gene3D" id="1.10.10.60">
    <property type="entry name" value="Homeodomain-like"/>
    <property type="match status" value="1"/>
</dbReference>
<dbReference type="GO" id="GO:0003700">
    <property type="term" value="F:DNA-binding transcription factor activity"/>
    <property type="evidence" value="ECO:0007669"/>
    <property type="project" value="TreeGrafter"/>
</dbReference>
<dbReference type="PROSITE" id="PS01081">
    <property type="entry name" value="HTH_TETR_1"/>
    <property type="match status" value="1"/>
</dbReference>
<dbReference type="PANTHER" id="PTHR30055:SF146">
    <property type="entry name" value="HTH-TYPE TRANSCRIPTIONAL DUAL REGULATOR CECR"/>
    <property type="match status" value="1"/>
</dbReference>
<dbReference type="InterPro" id="IPR039536">
    <property type="entry name" value="TetR_C_Proteobacteria"/>
</dbReference>
<dbReference type="AlphaFoldDB" id="A0A917CCX6"/>
<sequence>MTVPLTKDTPTGGAGQDPEKRRQILTGAREVFLERGFDAASMGDISRAAGVSKGTLYVYFQDKVDLFASLVTAECDETAERLFVLDAAEPDVEAALTKLGMSFLEAMMRPSHVATVRMVIATAEKFPEIGKRFLEAGPRSGTRRLSAFLMAKVAQGQLQIEDTDTAASQYLSLAKDTILAPVLFGAADTIRREQMENAVARAVQVFMSAYGAGRERVPLKVPASPCPLGG</sequence>
<feature type="domain" description="HTH tetR-type" evidence="5">
    <location>
        <begin position="18"/>
        <end position="78"/>
    </location>
</feature>
<dbReference type="EMBL" id="BMCT01000008">
    <property type="protein sequence ID" value="GGF81338.1"/>
    <property type="molecule type" value="Genomic_DNA"/>
</dbReference>
<dbReference type="InterPro" id="IPR023772">
    <property type="entry name" value="DNA-bd_HTH_TetR-type_CS"/>
</dbReference>
<dbReference type="SUPFAM" id="SSF46689">
    <property type="entry name" value="Homeodomain-like"/>
    <property type="match status" value="1"/>
</dbReference>
<name>A0A917CCX6_9HYPH</name>
<reference evidence="6" key="2">
    <citation type="submission" date="2020-09" db="EMBL/GenBank/DDBJ databases">
        <authorList>
            <person name="Sun Q."/>
            <person name="Sedlacek I."/>
        </authorList>
    </citation>
    <scope>NUCLEOTIDE SEQUENCE</scope>
    <source>
        <strain evidence="6">CCM 7897</strain>
    </source>
</reference>
<keyword evidence="3" id="KW-0804">Transcription</keyword>
<feature type="DNA-binding region" description="H-T-H motif" evidence="4">
    <location>
        <begin position="41"/>
        <end position="60"/>
    </location>
</feature>
<dbReference type="PROSITE" id="PS50977">
    <property type="entry name" value="HTH_TETR_2"/>
    <property type="match status" value="1"/>
</dbReference>
<dbReference type="Gene3D" id="1.10.357.10">
    <property type="entry name" value="Tetracycline Repressor, domain 2"/>
    <property type="match status" value="1"/>
</dbReference>
<dbReference type="PANTHER" id="PTHR30055">
    <property type="entry name" value="HTH-TYPE TRANSCRIPTIONAL REGULATOR RUTR"/>
    <property type="match status" value="1"/>
</dbReference>